<proteinExistence type="predicted"/>
<reference evidence="2" key="1">
    <citation type="journal article" date="2019" name="Int. J. Syst. Evol. Microbiol.">
        <title>The Global Catalogue of Microorganisms (GCM) 10K type strain sequencing project: providing services to taxonomists for standard genome sequencing and annotation.</title>
        <authorList>
            <consortium name="The Broad Institute Genomics Platform"/>
            <consortium name="The Broad Institute Genome Sequencing Center for Infectious Disease"/>
            <person name="Wu L."/>
            <person name="Ma J."/>
        </authorList>
    </citation>
    <scope>NUCLEOTIDE SEQUENCE [LARGE SCALE GENOMIC DNA]</scope>
    <source>
        <strain evidence="2">CCUG 62414</strain>
    </source>
</reference>
<organism evidence="1 2">
    <name type="scientific">Mariniflexile jejuense</name>
    <dbReference type="NCBI Taxonomy" id="1173582"/>
    <lineage>
        <taxon>Bacteria</taxon>
        <taxon>Pseudomonadati</taxon>
        <taxon>Bacteroidota</taxon>
        <taxon>Flavobacteriia</taxon>
        <taxon>Flavobacteriales</taxon>
        <taxon>Flavobacteriaceae</taxon>
        <taxon>Mariniflexile</taxon>
    </lineage>
</organism>
<dbReference type="RefSeq" id="WP_379924467.1">
    <property type="nucleotide sequence ID" value="NZ_JBHTJI010000001.1"/>
</dbReference>
<comment type="caution">
    <text evidence="1">The sequence shown here is derived from an EMBL/GenBank/DDBJ whole genome shotgun (WGS) entry which is preliminary data.</text>
</comment>
<dbReference type="Proteomes" id="UP001597061">
    <property type="component" value="Unassembled WGS sequence"/>
</dbReference>
<protein>
    <submittedName>
        <fullName evidence="1">LVIVD repeat-containing protein</fullName>
    </submittedName>
</protein>
<evidence type="ECO:0000313" key="2">
    <source>
        <dbReference type="Proteomes" id="UP001597061"/>
    </source>
</evidence>
<dbReference type="InterPro" id="IPR013211">
    <property type="entry name" value="LVIVD"/>
</dbReference>
<dbReference type="PROSITE" id="PS51257">
    <property type="entry name" value="PROKAR_LIPOPROTEIN"/>
    <property type="match status" value="1"/>
</dbReference>
<sequence length="243" mass="26547">MRKIIFYLGIIIFFGCDSNNSSDSLSGETGQGGSLAQFTIVGNYLYTVDQFSLNVFNISNPESPVQVNTSYVGFDIETLSDFGGNLYIGSQTGMFIYDLSNPEEPKQLAAVSHFRACDPVIANQTNAFVTLNGSAGCGGNLSALEIYDTTTITSPVLISRRNLIAPKGLGLYNNYLFVCDDVIKIFDISNPKESVLVNSIDISAFDVIIRNNQLIVISETNLTQYQLDETNINNITKLSTLNI</sequence>
<dbReference type="Pfam" id="PF08309">
    <property type="entry name" value="LVIVD"/>
    <property type="match status" value="3"/>
</dbReference>
<name>A0ABW3JEU4_9FLAO</name>
<dbReference type="EMBL" id="JBHTJI010000001">
    <property type="protein sequence ID" value="MFD0988888.1"/>
    <property type="molecule type" value="Genomic_DNA"/>
</dbReference>
<dbReference type="SUPFAM" id="SSF63825">
    <property type="entry name" value="YWTD domain"/>
    <property type="match status" value="1"/>
</dbReference>
<gene>
    <name evidence="1" type="ORF">ACFQ1R_02160</name>
</gene>
<keyword evidence="2" id="KW-1185">Reference proteome</keyword>
<accession>A0ABW3JEU4</accession>
<evidence type="ECO:0000313" key="1">
    <source>
        <dbReference type="EMBL" id="MFD0988888.1"/>
    </source>
</evidence>